<dbReference type="SUPFAM" id="SSF53822">
    <property type="entry name" value="Periplasmic binding protein-like I"/>
    <property type="match status" value="1"/>
</dbReference>
<dbReference type="Pfam" id="PF13377">
    <property type="entry name" value="Peripla_BP_3"/>
    <property type="match status" value="1"/>
</dbReference>
<name>A0A6P1MAQ1_9BACT</name>
<dbReference type="SMART" id="SM00354">
    <property type="entry name" value="HTH_LACI"/>
    <property type="match status" value="1"/>
</dbReference>
<protein>
    <submittedName>
        <fullName evidence="5">Substrate-binding domain-containing protein</fullName>
    </submittedName>
</protein>
<dbReference type="PROSITE" id="PS50932">
    <property type="entry name" value="HTH_LACI_2"/>
    <property type="match status" value="1"/>
</dbReference>
<dbReference type="Gene3D" id="3.40.50.2300">
    <property type="match status" value="2"/>
</dbReference>
<accession>A0A6P1MAQ1</accession>
<dbReference type="PANTHER" id="PTHR30146:SF109">
    <property type="entry name" value="HTH-TYPE TRANSCRIPTIONAL REGULATOR GALS"/>
    <property type="match status" value="1"/>
</dbReference>
<dbReference type="AlphaFoldDB" id="A0A6P1MAQ1"/>
<sequence>MITLEEFAAKIGVSAATVSSVFNNRSRERRISEKTVDYVNAQSRKYGYQPNVAARRLRVHKDMQVCELAVLTAYESPAAVSTNIVHALEQAVSRNYPHITSFVEIVMFHRNRIKDIPGILDGSRYNGAVITNTGFDDDRFFEENNISYPVVFLGRDLPGYNCVSEDARHIGREAARELLEGSRCRRPVVLAPREELLTQTTKARVDGFMERCEEAGVPGEILWAEDVSVPAGLSAVGGFLPSKQMDGLFCVSDYLAVGAYSAIKEKGLGIASDIAVIGVGDFALGEYLDPSLTAFLRVDKDECAARMLLEQLFDADARLVSRVFNASLVPRASSLR</sequence>
<dbReference type="InterPro" id="IPR028082">
    <property type="entry name" value="Peripla_BP_I"/>
</dbReference>
<proteinExistence type="predicted"/>
<evidence type="ECO:0000313" key="6">
    <source>
        <dbReference type="Proteomes" id="UP000464954"/>
    </source>
</evidence>
<keyword evidence="6" id="KW-1185">Reference proteome</keyword>
<dbReference type="Proteomes" id="UP000464954">
    <property type="component" value="Chromosome"/>
</dbReference>
<dbReference type="RefSeq" id="WP_160628224.1">
    <property type="nucleotide sequence ID" value="NZ_CP047593.1"/>
</dbReference>
<evidence type="ECO:0000313" key="5">
    <source>
        <dbReference type="EMBL" id="QHI69178.1"/>
    </source>
</evidence>
<dbReference type="CDD" id="cd01392">
    <property type="entry name" value="HTH_LacI"/>
    <property type="match status" value="1"/>
</dbReference>
<dbReference type="InterPro" id="IPR046335">
    <property type="entry name" value="LacI/GalR-like_sensor"/>
</dbReference>
<dbReference type="InterPro" id="IPR010982">
    <property type="entry name" value="Lambda_DNA-bd_dom_sf"/>
</dbReference>
<evidence type="ECO:0000259" key="4">
    <source>
        <dbReference type="PROSITE" id="PS50932"/>
    </source>
</evidence>
<keyword evidence="3" id="KW-0804">Transcription</keyword>
<dbReference type="SUPFAM" id="SSF47413">
    <property type="entry name" value="lambda repressor-like DNA-binding domains"/>
    <property type="match status" value="1"/>
</dbReference>
<organism evidence="5 6">
    <name type="scientific">Tichowtungia aerotolerans</name>
    <dbReference type="NCBI Taxonomy" id="2697043"/>
    <lineage>
        <taxon>Bacteria</taxon>
        <taxon>Pseudomonadati</taxon>
        <taxon>Kiritimatiellota</taxon>
        <taxon>Tichowtungiia</taxon>
        <taxon>Tichowtungiales</taxon>
        <taxon>Tichowtungiaceae</taxon>
        <taxon>Tichowtungia</taxon>
    </lineage>
</organism>
<reference evidence="5 6" key="1">
    <citation type="submission" date="2020-01" db="EMBL/GenBank/DDBJ databases">
        <title>Ponticoccus aerotolerans gen. nov., sp. nov., an anaerobic bacterium and proposal of Ponticoccusceae fam. nov., Ponticoccusles ord. nov. and Ponticoccuse classis nov. in the phylum Kiritimatiellaeota.</title>
        <authorList>
            <person name="Zhou L.Y."/>
            <person name="Du Z.J."/>
        </authorList>
    </citation>
    <scope>NUCLEOTIDE SEQUENCE [LARGE SCALE GENOMIC DNA]</scope>
    <source>
        <strain evidence="5 6">S-5007</strain>
    </source>
</reference>
<keyword evidence="1" id="KW-0805">Transcription regulation</keyword>
<dbReference type="CDD" id="cd06267">
    <property type="entry name" value="PBP1_LacI_sugar_binding-like"/>
    <property type="match status" value="1"/>
</dbReference>
<keyword evidence="2" id="KW-0238">DNA-binding</keyword>
<evidence type="ECO:0000256" key="2">
    <source>
        <dbReference type="ARBA" id="ARBA00023125"/>
    </source>
</evidence>
<feature type="domain" description="HTH lacI-type" evidence="4">
    <location>
        <begin position="2"/>
        <end position="59"/>
    </location>
</feature>
<evidence type="ECO:0000256" key="3">
    <source>
        <dbReference type="ARBA" id="ARBA00023163"/>
    </source>
</evidence>
<dbReference type="GO" id="GO:0000976">
    <property type="term" value="F:transcription cis-regulatory region binding"/>
    <property type="evidence" value="ECO:0007669"/>
    <property type="project" value="TreeGrafter"/>
</dbReference>
<gene>
    <name evidence="5" type="ORF">GT409_06840</name>
</gene>
<dbReference type="PANTHER" id="PTHR30146">
    <property type="entry name" value="LACI-RELATED TRANSCRIPTIONAL REPRESSOR"/>
    <property type="match status" value="1"/>
</dbReference>
<dbReference type="GO" id="GO:0003700">
    <property type="term" value="F:DNA-binding transcription factor activity"/>
    <property type="evidence" value="ECO:0007669"/>
    <property type="project" value="TreeGrafter"/>
</dbReference>
<dbReference type="Pfam" id="PF00356">
    <property type="entry name" value="LacI"/>
    <property type="match status" value="1"/>
</dbReference>
<dbReference type="EMBL" id="CP047593">
    <property type="protein sequence ID" value="QHI69178.1"/>
    <property type="molecule type" value="Genomic_DNA"/>
</dbReference>
<evidence type="ECO:0000256" key="1">
    <source>
        <dbReference type="ARBA" id="ARBA00023015"/>
    </source>
</evidence>
<dbReference type="InterPro" id="IPR000843">
    <property type="entry name" value="HTH_LacI"/>
</dbReference>
<dbReference type="KEGG" id="taer:GT409_06840"/>
<dbReference type="Gene3D" id="1.10.260.40">
    <property type="entry name" value="lambda repressor-like DNA-binding domains"/>
    <property type="match status" value="1"/>
</dbReference>